<evidence type="ECO:0000259" key="3">
    <source>
        <dbReference type="Pfam" id="PF01555"/>
    </source>
</evidence>
<dbReference type="InterPro" id="IPR002941">
    <property type="entry name" value="DNA_methylase_N4/N6"/>
</dbReference>
<evidence type="ECO:0000256" key="2">
    <source>
        <dbReference type="ARBA" id="ARBA00022679"/>
    </source>
</evidence>
<organism evidence="4">
    <name type="scientific">marine sediment metagenome</name>
    <dbReference type="NCBI Taxonomy" id="412755"/>
    <lineage>
        <taxon>unclassified sequences</taxon>
        <taxon>metagenomes</taxon>
        <taxon>ecological metagenomes</taxon>
    </lineage>
</organism>
<dbReference type="GO" id="GO:0008170">
    <property type="term" value="F:N-methyltransferase activity"/>
    <property type="evidence" value="ECO:0007669"/>
    <property type="project" value="InterPro"/>
</dbReference>
<dbReference type="PRINTS" id="PR00508">
    <property type="entry name" value="S21N4MTFRASE"/>
</dbReference>
<dbReference type="GO" id="GO:0032259">
    <property type="term" value="P:methylation"/>
    <property type="evidence" value="ECO:0007669"/>
    <property type="project" value="UniProtKB-KW"/>
</dbReference>
<comment type="caution">
    <text evidence="4">The sequence shown here is derived from an EMBL/GenBank/DDBJ whole genome shotgun (WGS) entry which is preliminary data.</text>
</comment>
<dbReference type="GO" id="GO:0005737">
    <property type="term" value="C:cytoplasm"/>
    <property type="evidence" value="ECO:0007669"/>
    <property type="project" value="TreeGrafter"/>
</dbReference>
<reference evidence="4" key="1">
    <citation type="journal article" date="2015" name="Nature">
        <title>Complex archaea that bridge the gap between prokaryotes and eukaryotes.</title>
        <authorList>
            <person name="Spang A."/>
            <person name="Saw J.H."/>
            <person name="Jorgensen S.L."/>
            <person name="Zaremba-Niedzwiedzka K."/>
            <person name="Martijn J."/>
            <person name="Lind A.E."/>
            <person name="van Eijk R."/>
            <person name="Schleper C."/>
            <person name="Guy L."/>
            <person name="Ettema T.J."/>
        </authorList>
    </citation>
    <scope>NUCLEOTIDE SEQUENCE</scope>
</reference>
<evidence type="ECO:0000313" key="4">
    <source>
        <dbReference type="EMBL" id="KKM99030.1"/>
    </source>
</evidence>
<protein>
    <recommendedName>
        <fullName evidence="3">DNA methylase N-4/N-6 domain-containing protein</fullName>
    </recommendedName>
</protein>
<dbReference type="Pfam" id="PF01555">
    <property type="entry name" value="N6_N4_Mtase"/>
    <property type="match status" value="1"/>
</dbReference>
<proteinExistence type="predicted"/>
<gene>
    <name evidence="4" type="ORF">LCGC14_1151910</name>
</gene>
<dbReference type="AlphaFoldDB" id="A0A0F9PDC7"/>
<keyword evidence="1" id="KW-0489">Methyltransferase</keyword>
<dbReference type="Gene3D" id="3.40.50.150">
    <property type="entry name" value="Vaccinia Virus protein VP39"/>
    <property type="match status" value="1"/>
</dbReference>
<dbReference type="SUPFAM" id="SSF53335">
    <property type="entry name" value="S-adenosyl-L-methionine-dependent methyltransferases"/>
    <property type="match status" value="1"/>
</dbReference>
<name>A0A0F9PDC7_9ZZZZ</name>
<evidence type="ECO:0000256" key="1">
    <source>
        <dbReference type="ARBA" id="ARBA00022603"/>
    </source>
</evidence>
<feature type="domain" description="DNA methylase N-4/N-6" evidence="3">
    <location>
        <begin position="26"/>
        <end position="236"/>
    </location>
</feature>
<dbReference type="InterPro" id="IPR001091">
    <property type="entry name" value="RM_Methyltransferase"/>
</dbReference>
<keyword evidence="2" id="KW-0808">Transferase</keyword>
<dbReference type="GO" id="GO:0003677">
    <property type="term" value="F:DNA binding"/>
    <property type="evidence" value="ECO:0007669"/>
    <property type="project" value="InterPro"/>
</dbReference>
<dbReference type="EMBL" id="LAZR01005546">
    <property type="protein sequence ID" value="KKM99030.1"/>
    <property type="molecule type" value="Genomic_DNA"/>
</dbReference>
<dbReference type="PANTHER" id="PTHR13370:SF24">
    <property type="entry name" value="TYPE III RESTRICTION-MODIFICATION ENZYME STYLTI MOD SUBUNIT"/>
    <property type="match status" value="1"/>
</dbReference>
<dbReference type="PANTHER" id="PTHR13370">
    <property type="entry name" value="RNA METHYLASE-RELATED"/>
    <property type="match status" value="1"/>
</dbReference>
<accession>A0A0F9PDC7</accession>
<sequence length="254" mass="29692">MAKIKIKNEFILGNCLDILELLDEQIDLVLTDPPQYRLINKNIKFNNRTAFVRKADFDLFDSYKEFTIFTEKWIKLVSVLMKKDSTMYISYAEQFSNDLINICKKYDLSYFDTFYWHKTNAVPQVRKRNFCSSIETTLVFNKGNYTFNFLKQNEMHDFMELPILVGKKRLKNKYGGTLHPTQKPLKLIKHFVKISSNIGDTVLDPFSGTGTTNVACKMLNRKCLGIEINEEYYLASVKRLKQINRTKSGVLGWI</sequence>
<dbReference type="InterPro" id="IPR029063">
    <property type="entry name" value="SAM-dependent_MTases_sf"/>
</dbReference>